<dbReference type="GO" id="GO:0005230">
    <property type="term" value="F:extracellular ligand-gated monoatomic ion channel activity"/>
    <property type="evidence" value="ECO:0007669"/>
    <property type="project" value="InterPro"/>
</dbReference>
<evidence type="ECO:0000256" key="3">
    <source>
        <dbReference type="ARBA" id="ARBA00022989"/>
    </source>
</evidence>
<dbReference type="Pfam" id="PF02931">
    <property type="entry name" value="Neur_chan_LBD"/>
    <property type="match status" value="1"/>
</dbReference>
<keyword evidence="3 5" id="KW-1133">Transmembrane helix</keyword>
<reference evidence="8 9" key="1">
    <citation type="journal article" date="2021" name="Elife">
        <title>Chloroplast acquisition without the gene transfer in kleptoplastic sea slugs, Plakobranchus ocellatus.</title>
        <authorList>
            <person name="Maeda T."/>
            <person name="Takahashi S."/>
            <person name="Yoshida T."/>
            <person name="Shimamura S."/>
            <person name="Takaki Y."/>
            <person name="Nagai Y."/>
            <person name="Toyoda A."/>
            <person name="Suzuki Y."/>
            <person name="Arimoto A."/>
            <person name="Ishii H."/>
            <person name="Satoh N."/>
            <person name="Nishiyama T."/>
            <person name="Hasebe M."/>
            <person name="Maruyama T."/>
            <person name="Minagawa J."/>
            <person name="Obokata J."/>
            <person name="Shigenobu S."/>
        </authorList>
    </citation>
    <scope>NUCLEOTIDE SEQUENCE [LARGE SCALE GENOMIC DNA]</scope>
</reference>
<dbReference type="InterPro" id="IPR006202">
    <property type="entry name" value="Neur_chan_lig-bd"/>
</dbReference>
<dbReference type="EMBL" id="BLXT01002845">
    <property type="protein sequence ID" value="GFN98287.1"/>
    <property type="molecule type" value="Genomic_DNA"/>
</dbReference>
<evidence type="ECO:0000256" key="5">
    <source>
        <dbReference type="SAM" id="Phobius"/>
    </source>
</evidence>
<dbReference type="InterPro" id="IPR006029">
    <property type="entry name" value="Neurotrans-gated_channel_TM"/>
</dbReference>
<evidence type="ECO:0000256" key="4">
    <source>
        <dbReference type="ARBA" id="ARBA00023136"/>
    </source>
</evidence>
<dbReference type="GO" id="GO:0016020">
    <property type="term" value="C:membrane"/>
    <property type="evidence" value="ECO:0007669"/>
    <property type="project" value="UniProtKB-SubCell"/>
</dbReference>
<dbReference type="Gene3D" id="1.20.58.390">
    <property type="entry name" value="Neurotransmitter-gated ion-channel transmembrane domain"/>
    <property type="match status" value="1"/>
</dbReference>
<evidence type="ECO:0000256" key="2">
    <source>
        <dbReference type="ARBA" id="ARBA00022692"/>
    </source>
</evidence>
<dbReference type="CDD" id="cd18989">
    <property type="entry name" value="LGIC_ECD_cation"/>
    <property type="match status" value="1"/>
</dbReference>
<dbReference type="SUPFAM" id="SSF90112">
    <property type="entry name" value="Neurotransmitter-gated ion-channel transmembrane pore"/>
    <property type="match status" value="1"/>
</dbReference>
<keyword evidence="4 5" id="KW-0472">Membrane</keyword>
<gene>
    <name evidence="8" type="ORF">PoB_002479300</name>
</gene>
<accession>A0AAV3ZV24</accession>
<dbReference type="InterPro" id="IPR036719">
    <property type="entry name" value="Neuro-gated_channel_TM_sf"/>
</dbReference>
<keyword evidence="2 5" id="KW-0812">Transmembrane</keyword>
<evidence type="ECO:0000313" key="9">
    <source>
        <dbReference type="Proteomes" id="UP000735302"/>
    </source>
</evidence>
<dbReference type="GO" id="GO:0004888">
    <property type="term" value="F:transmembrane signaling receptor activity"/>
    <property type="evidence" value="ECO:0007669"/>
    <property type="project" value="InterPro"/>
</dbReference>
<dbReference type="PROSITE" id="PS00236">
    <property type="entry name" value="NEUROTR_ION_CHANNEL"/>
    <property type="match status" value="1"/>
</dbReference>
<evidence type="ECO:0000313" key="8">
    <source>
        <dbReference type="EMBL" id="GFN98287.1"/>
    </source>
</evidence>
<dbReference type="PANTHER" id="PTHR18945">
    <property type="entry name" value="NEUROTRANSMITTER GATED ION CHANNEL"/>
    <property type="match status" value="1"/>
</dbReference>
<dbReference type="InterPro" id="IPR006201">
    <property type="entry name" value="Neur_channel"/>
</dbReference>
<comment type="subcellular location">
    <subcellularLocation>
        <location evidence="1">Membrane</location>
        <topology evidence="1">Multi-pass membrane protein</topology>
    </subcellularLocation>
</comment>
<dbReference type="Pfam" id="PF02932">
    <property type="entry name" value="Neur_chan_memb"/>
    <property type="match status" value="1"/>
</dbReference>
<feature type="transmembrane region" description="Helical" evidence="5">
    <location>
        <begin position="280"/>
        <end position="310"/>
    </location>
</feature>
<dbReference type="Gene3D" id="2.70.170.10">
    <property type="entry name" value="Neurotransmitter-gated ion-channel ligand-binding domain"/>
    <property type="match status" value="1"/>
</dbReference>
<feature type="transmembrane region" description="Helical" evidence="5">
    <location>
        <begin position="330"/>
        <end position="354"/>
    </location>
</feature>
<comment type="caution">
    <text evidence="8">The sequence shown here is derived from an EMBL/GenBank/DDBJ whole genome shotgun (WGS) entry which is preliminary data.</text>
</comment>
<dbReference type="CDD" id="cd19051">
    <property type="entry name" value="LGIC_TM_cation"/>
    <property type="match status" value="1"/>
</dbReference>
<dbReference type="Proteomes" id="UP000735302">
    <property type="component" value="Unassembled WGS sequence"/>
</dbReference>
<dbReference type="SUPFAM" id="SSF63712">
    <property type="entry name" value="Nicotinic receptor ligand binding domain-like"/>
    <property type="match status" value="1"/>
</dbReference>
<evidence type="ECO:0000259" key="6">
    <source>
        <dbReference type="Pfam" id="PF02931"/>
    </source>
</evidence>
<name>A0AAV3ZV24_9GAST</name>
<feature type="domain" description="Neurotransmitter-gated ion-channel ligand-binding" evidence="6">
    <location>
        <begin position="66"/>
        <end position="244"/>
    </location>
</feature>
<keyword evidence="9" id="KW-1185">Reference proteome</keyword>
<dbReference type="InterPro" id="IPR018000">
    <property type="entry name" value="Neurotransmitter_ion_chnl_CS"/>
</dbReference>
<protein>
    <submittedName>
        <fullName evidence="8">Neuronal acetylcholine receptor subunit alpha-3</fullName>
    </submittedName>
</protein>
<sequence>MIKGESFKAAFARSPNISCTTSQHRTDFSSPTSSYAVTWLRLTLCIVGVFVPVPSHAGNYTDMKSIHDSLLTNTNYNPDIRPLVDQETILRVGVAFELVSIVEINDVVQRFLCNGFLYLTWTDEVLQWDPATVNGVDVIAPKPKAIFRPRMVLLNTLGERDLFEDDYAPVNVYYNGSTSWIPGGIFPASCKLDLTNYPFDKQICEIKMAVMSYSDDEILFYAIGDSARFTFFTQNGEWDVESSDMSTPNIIVLDSNVTSIAISSTCLGCRPVHLSPYSHVLMLVFPPAGITVLLALTLLTQCITVLLALTVSMSIMSGMLPRSSESMPLVISYIFILMTISVLTVVDSVIIVRLHHMEEREERAQRAGENFKSALPRIKVPQNAVSPLEETVKALQEAKAKHCQPSKTLKANEDGARKKYESILSGSSLSRDEVNVKKGNKYKQIGKHIDMISFMVFGILWVAVTLGFMITVST</sequence>
<dbReference type="InterPro" id="IPR038050">
    <property type="entry name" value="Neuro_actylchol_rec"/>
</dbReference>
<dbReference type="AlphaFoldDB" id="A0AAV3ZV24"/>
<keyword evidence="8" id="KW-0675">Receptor</keyword>
<proteinExistence type="predicted"/>
<evidence type="ECO:0000256" key="1">
    <source>
        <dbReference type="ARBA" id="ARBA00004141"/>
    </source>
</evidence>
<evidence type="ECO:0000259" key="7">
    <source>
        <dbReference type="Pfam" id="PF02932"/>
    </source>
</evidence>
<feature type="transmembrane region" description="Helical" evidence="5">
    <location>
        <begin position="451"/>
        <end position="472"/>
    </location>
</feature>
<organism evidence="8 9">
    <name type="scientific">Plakobranchus ocellatus</name>
    <dbReference type="NCBI Taxonomy" id="259542"/>
    <lineage>
        <taxon>Eukaryota</taxon>
        <taxon>Metazoa</taxon>
        <taxon>Spiralia</taxon>
        <taxon>Lophotrochozoa</taxon>
        <taxon>Mollusca</taxon>
        <taxon>Gastropoda</taxon>
        <taxon>Heterobranchia</taxon>
        <taxon>Euthyneura</taxon>
        <taxon>Panpulmonata</taxon>
        <taxon>Sacoglossa</taxon>
        <taxon>Placobranchoidea</taxon>
        <taxon>Plakobranchidae</taxon>
        <taxon>Plakobranchus</taxon>
    </lineage>
</organism>
<feature type="domain" description="Neurotransmitter-gated ion-channel transmembrane" evidence="7">
    <location>
        <begin position="300"/>
        <end position="454"/>
    </location>
</feature>
<dbReference type="InterPro" id="IPR036734">
    <property type="entry name" value="Neur_chan_lig-bd_sf"/>
</dbReference>